<dbReference type="InterPro" id="IPR007352">
    <property type="entry name" value="DUF420"/>
</dbReference>
<protein>
    <submittedName>
        <fullName evidence="2">DUF420 domain-containing protein</fullName>
    </submittedName>
</protein>
<evidence type="ECO:0000313" key="2">
    <source>
        <dbReference type="EMBL" id="MFC7080729.1"/>
    </source>
</evidence>
<dbReference type="EMBL" id="JBHSZH010000005">
    <property type="protein sequence ID" value="MFC7080729.1"/>
    <property type="molecule type" value="Genomic_DNA"/>
</dbReference>
<keyword evidence="1" id="KW-0472">Membrane</keyword>
<keyword evidence="1" id="KW-1133">Transmembrane helix</keyword>
<dbReference type="Pfam" id="PF04238">
    <property type="entry name" value="DUF420"/>
    <property type="match status" value="1"/>
</dbReference>
<gene>
    <name evidence="2" type="ORF">ACFQJ6_12045</name>
</gene>
<feature type="transmembrane region" description="Helical" evidence="1">
    <location>
        <begin position="121"/>
        <end position="144"/>
    </location>
</feature>
<sequence length="206" mass="22180">MATSNAKRRVKDNPRAASAVLSVLGYVLVLGTFAGLLPVYPELERATVDLLSHAIAVVNTVALTALLAGWRWIRRGEVRKHRAAMLTAFSLIIVFLALYLVKVGGGGEKAIAVTGPVYYAYLVMLAIHILLSVVAVPVVVYAVVLGLTHTPSELRETAHARVGRWAAGAWALSLALGIVTYLMLNHVYGVEEYMAALAPLAALRRR</sequence>
<dbReference type="Proteomes" id="UP001596407">
    <property type="component" value="Unassembled WGS sequence"/>
</dbReference>
<dbReference type="GeneID" id="79302595"/>
<name>A0ABD5WRM4_9EURY</name>
<keyword evidence="1" id="KW-0812">Transmembrane</keyword>
<dbReference type="AlphaFoldDB" id="A0ABD5WRM4"/>
<comment type="caution">
    <text evidence="2">The sequence shown here is derived from an EMBL/GenBank/DDBJ whole genome shotgun (WGS) entry which is preliminary data.</text>
</comment>
<accession>A0ABD5WRM4</accession>
<keyword evidence="3" id="KW-1185">Reference proteome</keyword>
<evidence type="ECO:0000313" key="3">
    <source>
        <dbReference type="Proteomes" id="UP001596407"/>
    </source>
</evidence>
<feature type="transmembrane region" description="Helical" evidence="1">
    <location>
        <begin position="50"/>
        <end position="70"/>
    </location>
</feature>
<proteinExistence type="predicted"/>
<feature type="transmembrane region" description="Helical" evidence="1">
    <location>
        <begin position="165"/>
        <end position="184"/>
    </location>
</feature>
<dbReference type="PANTHER" id="PTHR37692:SF1">
    <property type="entry name" value="DUF420 DOMAIN-CONTAINING PROTEIN"/>
    <property type="match status" value="1"/>
</dbReference>
<dbReference type="PANTHER" id="PTHR37692">
    <property type="entry name" value="HYPOTHETICAL MEMBRANE SPANNING PROTEIN"/>
    <property type="match status" value="1"/>
</dbReference>
<feature type="transmembrane region" description="Helical" evidence="1">
    <location>
        <begin position="16"/>
        <end position="38"/>
    </location>
</feature>
<organism evidence="2 3">
    <name type="scientific">Halorussus caseinilyticus</name>
    <dbReference type="NCBI Taxonomy" id="3034025"/>
    <lineage>
        <taxon>Archaea</taxon>
        <taxon>Methanobacteriati</taxon>
        <taxon>Methanobacteriota</taxon>
        <taxon>Stenosarchaea group</taxon>
        <taxon>Halobacteria</taxon>
        <taxon>Halobacteriales</taxon>
        <taxon>Haladaptataceae</taxon>
        <taxon>Halorussus</taxon>
    </lineage>
</organism>
<reference evidence="2 3" key="1">
    <citation type="journal article" date="2019" name="Int. J. Syst. Evol. Microbiol.">
        <title>The Global Catalogue of Microorganisms (GCM) 10K type strain sequencing project: providing services to taxonomists for standard genome sequencing and annotation.</title>
        <authorList>
            <consortium name="The Broad Institute Genomics Platform"/>
            <consortium name="The Broad Institute Genome Sequencing Center for Infectious Disease"/>
            <person name="Wu L."/>
            <person name="Ma J."/>
        </authorList>
    </citation>
    <scope>NUCLEOTIDE SEQUENCE [LARGE SCALE GENOMIC DNA]</scope>
    <source>
        <strain evidence="2 3">DT72</strain>
    </source>
</reference>
<evidence type="ECO:0000256" key="1">
    <source>
        <dbReference type="SAM" id="Phobius"/>
    </source>
</evidence>
<dbReference type="RefSeq" id="WP_276281398.1">
    <property type="nucleotide sequence ID" value="NZ_CP119809.1"/>
</dbReference>
<feature type="transmembrane region" description="Helical" evidence="1">
    <location>
        <begin position="82"/>
        <end position="101"/>
    </location>
</feature>